<sequence length="190" mass="22233">MLRYELTPNNAGFILWGDSEALNELHELIHYIVDESPLIKVKDGFMLSLAYDIRKAREGNRRVEQHQYDQHDTYKLYGVELLWPLVLVQSSILRNSMGYIQTDKNQLSVMYAFEYLIESALTESERTTSNDIMLTVKYASDSDFNFIEDNIDSRCCYFISLSPEQRKKQLISIVRSFHSLWVSMPVKSRT</sequence>
<protein>
    <submittedName>
        <fullName evidence="1">Uncharacterized protein</fullName>
    </submittedName>
</protein>
<evidence type="ECO:0000313" key="1">
    <source>
        <dbReference type="EMBL" id="STV60948.1"/>
    </source>
</evidence>
<dbReference type="AlphaFoldDB" id="A0A378C414"/>
<evidence type="ECO:0000313" key="2">
    <source>
        <dbReference type="Proteomes" id="UP000255239"/>
    </source>
</evidence>
<reference evidence="1 2" key="1">
    <citation type="submission" date="2018-06" db="EMBL/GenBank/DDBJ databases">
        <authorList>
            <consortium name="Pathogen Informatics"/>
            <person name="Doyle S."/>
        </authorList>
    </citation>
    <scope>NUCLEOTIDE SEQUENCE [LARGE SCALE GENOMIC DNA]</scope>
    <source>
        <strain evidence="1 2">NCTC11679</strain>
    </source>
</reference>
<name>A0A378C414_KLEPN</name>
<dbReference type="InterPro" id="IPR054199">
    <property type="entry name" value="DUF6904"/>
</dbReference>
<gene>
    <name evidence="1" type="ORF">NCTC11679_02694</name>
</gene>
<accession>A0A378C414</accession>
<dbReference type="Pfam" id="PF21845">
    <property type="entry name" value="DUF6904"/>
    <property type="match status" value="1"/>
</dbReference>
<organism evidence="1 2">
    <name type="scientific">Klebsiella pneumoniae</name>
    <dbReference type="NCBI Taxonomy" id="573"/>
    <lineage>
        <taxon>Bacteria</taxon>
        <taxon>Pseudomonadati</taxon>
        <taxon>Pseudomonadota</taxon>
        <taxon>Gammaproteobacteria</taxon>
        <taxon>Enterobacterales</taxon>
        <taxon>Enterobacteriaceae</taxon>
        <taxon>Klebsiella/Raoultella group</taxon>
        <taxon>Klebsiella</taxon>
        <taxon>Klebsiella pneumoniae complex</taxon>
    </lineage>
</organism>
<dbReference type="EMBL" id="UGMG01000001">
    <property type="protein sequence ID" value="STV60948.1"/>
    <property type="molecule type" value="Genomic_DNA"/>
</dbReference>
<dbReference type="Proteomes" id="UP000255239">
    <property type="component" value="Unassembled WGS sequence"/>
</dbReference>
<proteinExistence type="predicted"/>